<sequence length="156" mass="16930">MEVILPRNFHGKRCLFPFRNRSLVHSKLSCNRDYLGKERGQTLGKWTLGVQAGTAAPENPRNWTDCLPAVPEGEALGAVRTFSQASEETGKPGTQLPKREGTAGRTVSLTLCSPPTQAPRSSSGSMKGQFPPEKLDKKPFREPSGTEPAEMAPAPE</sequence>
<name>A0AAD4TXW7_OVIAM</name>
<gene>
    <name evidence="2" type="ORF">MG293_014612</name>
</gene>
<evidence type="ECO:0000313" key="2">
    <source>
        <dbReference type="EMBL" id="KAI4535386.1"/>
    </source>
</evidence>
<dbReference type="Proteomes" id="UP001214576">
    <property type="component" value="Unassembled WGS sequence"/>
</dbReference>
<reference evidence="2" key="1">
    <citation type="submission" date="2022-03" db="EMBL/GenBank/DDBJ databases">
        <title>Genomic analyses of argali, domestic sheep and their hybrids provide insights into chromosomal evolution, heterosis and genetic basis of agronomic traits.</title>
        <authorList>
            <person name="Li M."/>
        </authorList>
    </citation>
    <scope>NUCLEOTIDE SEQUENCE</scope>
    <source>
        <strain evidence="2">CAU-MHL-2022a</strain>
        <tissue evidence="2">Skin</tissue>
    </source>
</reference>
<dbReference type="AlphaFoldDB" id="A0AAD4TXW7"/>
<feature type="compositionally biased region" description="Polar residues" evidence="1">
    <location>
        <begin position="105"/>
        <end position="126"/>
    </location>
</feature>
<evidence type="ECO:0000313" key="3">
    <source>
        <dbReference type="Proteomes" id="UP001214576"/>
    </source>
</evidence>
<accession>A0AAD4TXW7</accession>
<proteinExistence type="predicted"/>
<keyword evidence="3" id="KW-1185">Reference proteome</keyword>
<comment type="caution">
    <text evidence="2">The sequence shown here is derived from an EMBL/GenBank/DDBJ whole genome shotgun (WGS) entry which is preliminary data.</text>
</comment>
<evidence type="ECO:0000256" key="1">
    <source>
        <dbReference type="SAM" id="MobiDB-lite"/>
    </source>
</evidence>
<organism evidence="2 3">
    <name type="scientific">Ovis ammon polii</name>
    <dbReference type="NCBI Taxonomy" id="230172"/>
    <lineage>
        <taxon>Eukaryota</taxon>
        <taxon>Metazoa</taxon>
        <taxon>Chordata</taxon>
        <taxon>Craniata</taxon>
        <taxon>Vertebrata</taxon>
        <taxon>Euteleostomi</taxon>
        <taxon>Mammalia</taxon>
        <taxon>Eutheria</taxon>
        <taxon>Laurasiatheria</taxon>
        <taxon>Artiodactyla</taxon>
        <taxon>Ruminantia</taxon>
        <taxon>Pecora</taxon>
        <taxon>Bovidae</taxon>
        <taxon>Caprinae</taxon>
        <taxon>Ovis</taxon>
    </lineage>
</organism>
<feature type="region of interest" description="Disordered" evidence="1">
    <location>
        <begin position="81"/>
        <end position="156"/>
    </location>
</feature>
<protein>
    <submittedName>
        <fullName evidence="2">Uncharacterized protein</fullName>
    </submittedName>
</protein>
<dbReference type="EMBL" id="JAKZEL010000018">
    <property type="protein sequence ID" value="KAI4535386.1"/>
    <property type="molecule type" value="Genomic_DNA"/>
</dbReference>